<dbReference type="EMBL" id="JACHWX010000002">
    <property type="protein sequence ID" value="MBB3054250.1"/>
    <property type="molecule type" value="Genomic_DNA"/>
</dbReference>
<dbReference type="PROSITE" id="PS01124">
    <property type="entry name" value="HTH_ARAC_FAMILY_2"/>
    <property type="match status" value="1"/>
</dbReference>
<dbReference type="PANTHER" id="PTHR43280">
    <property type="entry name" value="ARAC-FAMILY TRANSCRIPTIONAL REGULATOR"/>
    <property type="match status" value="1"/>
</dbReference>
<comment type="caution">
    <text evidence="5">The sequence shown here is derived from an EMBL/GenBank/DDBJ whole genome shotgun (WGS) entry which is preliminary data.</text>
</comment>
<gene>
    <name evidence="5" type="ORF">FHS11_000660</name>
</gene>
<dbReference type="Gene3D" id="1.10.10.60">
    <property type="entry name" value="Homeodomain-like"/>
    <property type="match status" value="1"/>
</dbReference>
<evidence type="ECO:0000256" key="3">
    <source>
        <dbReference type="ARBA" id="ARBA00023163"/>
    </source>
</evidence>
<dbReference type="Pfam" id="PF12833">
    <property type="entry name" value="HTH_18"/>
    <property type="match status" value="1"/>
</dbReference>
<keyword evidence="2" id="KW-0238">DNA-binding</keyword>
<dbReference type="GO" id="GO:0003700">
    <property type="term" value="F:DNA-binding transcription factor activity"/>
    <property type="evidence" value="ECO:0007669"/>
    <property type="project" value="InterPro"/>
</dbReference>
<name>A0A839SBB2_9SPHI</name>
<accession>A0A839SBB2</accession>
<dbReference type="SMART" id="SM00342">
    <property type="entry name" value="HTH_ARAC"/>
    <property type="match status" value="1"/>
</dbReference>
<reference evidence="5" key="1">
    <citation type="submission" date="2020-08" db="EMBL/GenBank/DDBJ databases">
        <title>Genomic Encyclopedia of Type Strains, Phase III (KMG-III): the genomes of soil and plant-associated and newly described type strains.</title>
        <authorList>
            <person name="Whitman W."/>
        </authorList>
    </citation>
    <scope>NUCLEOTIDE SEQUENCE [LARGE SCALE GENOMIC DNA]</scope>
    <source>
        <strain evidence="5">CECT 8628</strain>
    </source>
</reference>
<dbReference type="RefSeq" id="WP_183475783.1">
    <property type="nucleotide sequence ID" value="NZ_JACHWX010000002.1"/>
</dbReference>
<feature type="domain" description="HTH araC/xylS-type" evidence="4">
    <location>
        <begin position="187"/>
        <end position="285"/>
    </location>
</feature>
<dbReference type="InterPro" id="IPR037923">
    <property type="entry name" value="HTH-like"/>
</dbReference>
<evidence type="ECO:0000256" key="1">
    <source>
        <dbReference type="ARBA" id="ARBA00023015"/>
    </source>
</evidence>
<keyword evidence="3" id="KW-0804">Transcription</keyword>
<proteinExistence type="predicted"/>
<protein>
    <submittedName>
        <fullName evidence="5">AraC-like DNA-binding protein</fullName>
    </submittedName>
</protein>
<dbReference type="SUPFAM" id="SSF46689">
    <property type="entry name" value="Homeodomain-like"/>
    <property type="match status" value="1"/>
</dbReference>
<evidence type="ECO:0000256" key="2">
    <source>
        <dbReference type="ARBA" id="ARBA00023125"/>
    </source>
</evidence>
<dbReference type="AlphaFoldDB" id="A0A839SBB2"/>
<dbReference type="InterPro" id="IPR009057">
    <property type="entry name" value="Homeodomain-like_sf"/>
</dbReference>
<dbReference type="Proteomes" id="UP000539265">
    <property type="component" value="Unassembled WGS sequence"/>
</dbReference>
<evidence type="ECO:0000259" key="4">
    <source>
        <dbReference type="PROSITE" id="PS01124"/>
    </source>
</evidence>
<dbReference type="InterPro" id="IPR018060">
    <property type="entry name" value="HTH_AraC"/>
</dbReference>
<dbReference type="InterPro" id="IPR020449">
    <property type="entry name" value="Tscrpt_reg_AraC-type_HTH"/>
</dbReference>
<evidence type="ECO:0000313" key="6">
    <source>
        <dbReference type="Proteomes" id="UP000539265"/>
    </source>
</evidence>
<keyword evidence="6" id="KW-1185">Reference proteome</keyword>
<sequence length="292" mass="34242">MINQSDLTLINHQTGEFALKLTSFEDNNPFKDIQCQDCFTFIWIKDGLGKVNADFNEYDFEAGSLFNFSRNQPYKLTAEVPVKGIAIYFHFDFFYIYRHQRELQFNEVLDNHLYPSPFTRVDNKESGVLKILFKQIEAEMQNSELAQHELLVSYLKIFLIAVSRLKQEQQSKNTRLTKSAKEPFILQKLKTAIEENFRTKHSSGDYAELLHTSPKVLAKITKTHFNKTPSCLINERIITEAKRKLHTQCKKVKEIAYELGFEDEYYFSRFFKLNTGVTPQIFREQVGYRRAG</sequence>
<evidence type="ECO:0000313" key="5">
    <source>
        <dbReference type="EMBL" id="MBB3054250.1"/>
    </source>
</evidence>
<organism evidence="5 6">
    <name type="scientific">Mucilaginibacter gotjawali</name>
    <dbReference type="NCBI Taxonomy" id="1550579"/>
    <lineage>
        <taxon>Bacteria</taxon>
        <taxon>Pseudomonadati</taxon>
        <taxon>Bacteroidota</taxon>
        <taxon>Sphingobacteriia</taxon>
        <taxon>Sphingobacteriales</taxon>
        <taxon>Sphingobacteriaceae</taxon>
        <taxon>Mucilaginibacter</taxon>
    </lineage>
</organism>
<dbReference type="GO" id="GO:0043565">
    <property type="term" value="F:sequence-specific DNA binding"/>
    <property type="evidence" value="ECO:0007669"/>
    <property type="project" value="InterPro"/>
</dbReference>
<dbReference type="PANTHER" id="PTHR43280:SF32">
    <property type="entry name" value="TRANSCRIPTIONAL REGULATORY PROTEIN"/>
    <property type="match status" value="1"/>
</dbReference>
<dbReference type="SUPFAM" id="SSF51215">
    <property type="entry name" value="Regulatory protein AraC"/>
    <property type="match status" value="1"/>
</dbReference>
<keyword evidence="1" id="KW-0805">Transcription regulation</keyword>
<dbReference type="PRINTS" id="PR00032">
    <property type="entry name" value="HTHARAC"/>
</dbReference>